<evidence type="ECO:0000313" key="1">
    <source>
        <dbReference type="EMBL" id="KAJ9593333.1"/>
    </source>
</evidence>
<feature type="non-terminal residue" evidence="1">
    <location>
        <position position="1"/>
    </location>
</feature>
<protein>
    <submittedName>
        <fullName evidence="1">Uncharacterized protein</fullName>
    </submittedName>
</protein>
<evidence type="ECO:0000313" key="2">
    <source>
        <dbReference type="Proteomes" id="UP001233999"/>
    </source>
</evidence>
<dbReference type="Proteomes" id="UP001233999">
    <property type="component" value="Unassembled WGS sequence"/>
</dbReference>
<reference evidence="1" key="1">
    <citation type="journal article" date="2023" name="IScience">
        <title>Live-bearing cockroach genome reveals convergent evolutionary mechanisms linked to viviparity in insects and beyond.</title>
        <authorList>
            <person name="Fouks B."/>
            <person name="Harrison M.C."/>
            <person name="Mikhailova A.A."/>
            <person name="Marchal E."/>
            <person name="English S."/>
            <person name="Carruthers M."/>
            <person name="Jennings E.C."/>
            <person name="Chiamaka E.L."/>
            <person name="Frigard R.A."/>
            <person name="Pippel M."/>
            <person name="Attardo G.M."/>
            <person name="Benoit J.B."/>
            <person name="Bornberg-Bauer E."/>
            <person name="Tobe S.S."/>
        </authorList>
    </citation>
    <scope>NUCLEOTIDE SEQUENCE</scope>
    <source>
        <strain evidence="1">Stay&amp;Tobe</strain>
    </source>
</reference>
<reference evidence="1" key="2">
    <citation type="submission" date="2023-05" db="EMBL/GenBank/DDBJ databases">
        <authorList>
            <person name="Fouks B."/>
        </authorList>
    </citation>
    <scope>NUCLEOTIDE SEQUENCE</scope>
    <source>
        <strain evidence="1">Stay&amp;Tobe</strain>
        <tissue evidence="1">Testes</tissue>
    </source>
</reference>
<dbReference type="EMBL" id="JASPKZ010003446">
    <property type="protein sequence ID" value="KAJ9593333.1"/>
    <property type="molecule type" value="Genomic_DNA"/>
</dbReference>
<proteinExistence type="predicted"/>
<name>A0AAD8A8N4_DIPPU</name>
<dbReference type="AlphaFoldDB" id="A0AAD8A8N4"/>
<comment type="caution">
    <text evidence="1">The sequence shown here is derived from an EMBL/GenBank/DDBJ whole genome shotgun (WGS) entry which is preliminary data.</text>
</comment>
<organism evidence="1 2">
    <name type="scientific">Diploptera punctata</name>
    <name type="common">Pacific beetle cockroach</name>
    <dbReference type="NCBI Taxonomy" id="6984"/>
    <lineage>
        <taxon>Eukaryota</taxon>
        <taxon>Metazoa</taxon>
        <taxon>Ecdysozoa</taxon>
        <taxon>Arthropoda</taxon>
        <taxon>Hexapoda</taxon>
        <taxon>Insecta</taxon>
        <taxon>Pterygota</taxon>
        <taxon>Neoptera</taxon>
        <taxon>Polyneoptera</taxon>
        <taxon>Dictyoptera</taxon>
        <taxon>Blattodea</taxon>
        <taxon>Blaberoidea</taxon>
        <taxon>Blaberidae</taxon>
        <taxon>Diplopterinae</taxon>
        <taxon>Diploptera</taxon>
    </lineage>
</organism>
<feature type="non-terminal residue" evidence="1">
    <location>
        <position position="67"/>
    </location>
</feature>
<sequence>GAAIGSLYFYRPTMTRELNVRVLGPSVTQLKSQCVKGPTNFTRILVSSGLRFFHVLNLRIIIVYMQC</sequence>
<accession>A0AAD8A8N4</accession>
<gene>
    <name evidence="1" type="ORF">L9F63_015103</name>
</gene>
<keyword evidence="2" id="KW-1185">Reference proteome</keyword>